<proteinExistence type="predicted"/>
<reference evidence="2 3" key="1">
    <citation type="submission" date="2018-12" db="EMBL/GenBank/DDBJ databases">
        <authorList>
            <consortium name="Pathogen Informatics"/>
        </authorList>
    </citation>
    <scope>NUCLEOTIDE SEQUENCE [LARGE SCALE GENOMIC DNA]</scope>
    <source>
        <strain evidence="2 3">NCTC9419</strain>
    </source>
</reference>
<dbReference type="AlphaFoldDB" id="A0A3S4FUF5"/>
<name>A0A3S4FUF5_SERRU</name>
<dbReference type="EMBL" id="LR134155">
    <property type="protein sequence ID" value="VEA69158.1"/>
    <property type="molecule type" value="Genomic_DNA"/>
</dbReference>
<accession>A0A3S4FUF5</accession>
<sequence length="41" mass="4733">MLQAEIARIRKEELEKQQAEQMKVANGVNRPTPHNALDVYI</sequence>
<evidence type="ECO:0000256" key="1">
    <source>
        <dbReference type="SAM" id="MobiDB-lite"/>
    </source>
</evidence>
<feature type="region of interest" description="Disordered" evidence="1">
    <location>
        <begin position="22"/>
        <end position="41"/>
    </location>
</feature>
<gene>
    <name evidence="2" type="ORF">NCTC9419_00799</name>
</gene>
<dbReference type="Proteomes" id="UP000271603">
    <property type="component" value="Chromosome"/>
</dbReference>
<organism evidence="2 3">
    <name type="scientific">Serratia rubidaea</name>
    <name type="common">Serratia marinorubra</name>
    <dbReference type="NCBI Taxonomy" id="61652"/>
    <lineage>
        <taxon>Bacteria</taxon>
        <taxon>Pseudomonadati</taxon>
        <taxon>Pseudomonadota</taxon>
        <taxon>Gammaproteobacteria</taxon>
        <taxon>Enterobacterales</taxon>
        <taxon>Yersiniaceae</taxon>
        <taxon>Serratia</taxon>
    </lineage>
</organism>
<evidence type="ECO:0000313" key="3">
    <source>
        <dbReference type="Proteomes" id="UP000271603"/>
    </source>
</evidence>
<evidence type="ECO:0000313" key="2">
    <source>
        <dbReference type="EMBL" id="VEA69158.1"/>
    </source>
</evidence>
<protein>
    <submittedName>
        <fullName evidence="2">Uncharacterized protein</fullName>
    </submittedName>
</protein>